<organism evidence="3 4">
    <name type="scientific">Limulus polyphemus</name>
    <name type="common">Atlantic horseshoe crab</name>
    <dbReference type="NCBI Taxonomy" id="6850"/>
    <lineage>
        <taxon>Eukaryota</taxon>
        <taxon>Metazoa</taxon>
        <taxon>Ecdysozoa</taxon>
        <taxon>Arthropoda</taxon>
        <taxon>Chelicerata</taxon>
        <taxon>Merostomata</taxon>
        <taxon>Xiphosura</taxon>
        <taxon>Limulidae</taxon>
        <taxon>Limulus</taxon>
    </lineage>
</organism>
<protein>
    <submittedName>
        <fullName evidence="4">Centrosomal protein of 63 kDa-like</fullName>
    </submittedName>
</protein>
<keyword evidence="1" id="KW-0175">Coiled coil</keyword>
<dbReference type="InterPro" id="IPR031470">
    <property type="entry name" value="CEP63/Deup1_N"/>
</dbReference>
<name>A0ABM1BA05_LIMPO</name>
<feature type="domain" description="CEP63/Deup1 N-terminal" evidence="2">
    <location>
        <begin position="18"/>
        <end position="238"/>
    </location>
</feature>
<keyword evidence="3" id="KW-1185">Reference proteome</keyword>
<dbReference type="Pfam" id="PF17045">
    <property type="entry name" value="CEP63"/>
    <property type="match status" value="1"/>
</dbReference>
<evidence type="ECO:0000313" key="4">
    <source>
        <dbReference type="RefSeq" id="XP_013777827.1"/>
    </source>
</evidence>
<dbReference type="RefSeq" id="XP_013777827.1">
    <property type="nucleotide sequence ID" value="XM_013922373.2"/>
</dbReference>
<evidence type="ECO:0000313" key="3">
    <source>
        <dbReference type="Proteomes" id="UP000694941"/>
    </source>
</evidence>
<evidence type="ECO:0000256" key="1">
    <source>
        <dbReference type="SAM" id="Coils"/>
    </source>
</evidence>
<dbReference type="Proteomes" id="UP000694941">
    <property type="component" value="Unplaced"/>
</dbReference>
<dbReference type="GeneID" id="106462453"/>
<feature type="coiled-coil region" evidence="1">
    <location>
        <begin position="40"/>
        <end position="209"/>
    </location>
</feature>
<sequence length="262" mass="30558">MANEIPLNLNLPSKPGILSGCEEELICLLTEVDLAVKEKHQAWEKQLQAAHLKVISLEKNNESLAKALENAYQEVESFKETVHQLEKTQIDLINNYDKQVNELKQEISKVKKYYEKHVKKEKKKAQKEENSEMIQLRKIITELESQISILQEEIKKRELQQQHAEASHERLLAIITEMEKTEEQKDNALKDAQSNVKHLLEEIQSLQNTVEQNWPPVKHPDLKSIISTLTEDFIREENACFDKLKDTITQEMNQLEQLHMSM</sequence>
<gene>
    <name evidence="4" type="primary">LOC106462453</name>
</gene>
<reference evidence="4" key="1">
    <citation type="submission" date="2025-08" db="UniProtKB">
        <authorList>
            <consortium name="RefSeq"/>
        </authorList>
    </citation>
    <scope>IDENTIFICATION</scope>
    <source>
        <tissue evidence="4">Muscle</tissue>
    </source>
</reference>
<proteinExistence type="predicted"/>
<evidence type="ECO:0000259" key="2">
    <source>
        <dbReference type="Pfam" id="PF17045"/>
    </source>
</evidence>
<accession>A0ABM1BA05</accession>